<feature type="domain" description="GmrSD restriction endonucleases N-terminal" evidence="2">
    <location>
        <begin position="66"/>
        <end position="170"/>
    </location>
</feature>
<feature type="region of interest" description="Disordered" evidence="1">
    <location>
        <begin position="20"/>
        <end position="40"/>
    </location>
</feature>
<name>A0A0D0AXK4_9AGAR</name>
<evidence type="ECO:0000259" key="2">
    <source>
        <dbReference type="Pfam" id="PF03235"/>
    </source>
</evidence>
<dbReference type="PANTHER" id="PTHR39639">
    <property type="entry name" value="CHROMOSOME 16, WHOLE GENOME SHOTGUN SEQUENCE"/>
    <property type="match status" value="1"/>
</dbReference>
<dbReference type="EMBL" id="KN834807">
    <property type="protein sequence ID" value="KIK55355.1"/>
    <property type="molecule type" value="Genomic_DNA"/>
</dbReference>
<keyword evidence="4" id="KW-1185">Reference proteome</keyword>
<dbReference type="Proteomes" id="UP000053593">
    <property type="component" value="Unassembled WGS sequence"/>
</dbReference>
<organism evidence="3 4">
    <name type="scientific">Collybiopsis luxurians FD-317 M1</name>
    <dbReference type="NCBI Taxonomy" id="944289"/>
    <lineage>
        <taxon>Eukaryota</taxon>
        <taxon>Fungi</taxon>
        <taxon>Dikarya</taxon>
        <taxon>Basidiomycota</taxon>
        <taxon>Agaricomycotina</taxon>
        <taxon>Agaricomycetes</taxon>
        <taxon>Agaricomycetidae</taxon>
        <taxon>Agaricales</taxon>
        <taxon>Marasmiineae</taxon>
        <taxon>Omphalotaceae</taxon>
        <taxon>Collybiopsis</taxon>
        <taxon>Collybiopsis luxurians</taxon>
    </lineage>
</organism>
<dbReference type="OrthoDB" id="5419821at2759"/>
<dbReference type="PANTHER" id="PTHR39639:SF1">
    <property type="entry name" value="DUF262 DOMAIN-CONTAINING PROTEIN"/>
    <property type="match status" value="1"/>
</dbReference>
<protein>
    <submittedName>
        <fullName evidence="3">Unplaced genomic scaffold GYMLUscaffold_59, whole genome shotgun sequence</fullName>
    </submittedName>
</protein>
<sequence length="286" mass="32595">MSFSDSELSDMYDQLIEGSDAEFVPASNSTRAAPKKKASQNPEYKLQKVLKPPRATTYAAKALYDQIINDIIDLSPEYQRDVVWNENKQINLIDSICRNFYIPPIIFAVTSEKDGAERRVCIDGKQRLTSIQRFMDGLIPFRDAFTGQKFWFKDTGAQSAREKKLLPESVRKIFSNRQIVCVEYAELTYADERDIFKRVQQGEALRPDEKLGVVSTSRTAFIRELLQLHVPEGSFGKIPWTTTRGTDFSVFARVVQSIETWSSSTANVNPYTSLTFKTLETWLAGM</sequence>
<dbReference type="HOGENOM" id="CLU_013023_0_0_1"/>
<dbReference type="Pfam" id="PF03235">
    <property type="entry name" value="GmrSD_N"/>
    <property type="match status" value="1"/>
</dbReference>
<proteinExistence type="predicted"/>
<accession>A0A0D0AXK4</accession>
<dbReference type="AlphaFoldDB" id="A0A0D0AXK4"/>
<evidence type="ECO:0000313" key="3">
    <source>
        <dbReference type="EMBL" id="KIK55355.1"/>
    </source>
</evidence>
<dbReference type="InterPro" id="IPR004919">
    <property type="entry name" value="GmrSD_N"/>
</dbReference>
<evidence type="ECO:0000313" key="4">
    <source>
        <dbReference type="Proteomes" id="UP000053593"/>
    </source>
</evidence>
<evidence type="ECO:0000256" key="1">
    <source>
        <dbReference type="SAM" id="MobiDB-lite"/>
    </source>
</evidence>
<reference evidence="3 4" key="1">
    <citation type="submission" date="2014-04" db="EMBL/GenBank/DDBJ databases">
        <title>Evolutionary Origins and Diversification of the Mycorrhizal Mutualists.</title>
        <authorList>
            <consortium name="DOE Joint Genome Institute"/>
            <consortium name="Mycorrhizal Genomics Consortium"/>
            <person name="Kohler A."/>
            <person name="Kuo A."/>
            <person name="Nagy L.G."/>
            <person name="Floudas D."/>
            <person name="Copeland A."/>
            <person name="Barry K.W."/>
            <person name="Cichocki N."/>
            <person name="Veneault-Fourrey C."/>
            <person name="LaButti K."/>
            <person name="Lindquist E.A."/>
            <person name="Lipzen A."/>
            <person name="Lundell T."/>
            <person name="Morin E."/>
            <person name="Murat C."/>
            <person name="Riley R."/>
            <person name="Ohm R."/>
            <person name="Sun H."/>
            <person name="Tunlid A."/>
            <person name="Henrissat B."/>
            <person name="Grigoriev I.V."/>
            <person name="Hibbett D.S."/>
            <person name="Martin F."/>
        </authorList>
    </citation>
    <scope>NUCLEOTIDE SEQUENCE [LARGE SCALE GENOMIC DNA]</scope>
    <source>
        <strain evidence="3 4">FD-317 M1</strain>
    </source>
</reference>
<gene>
    <name evidence="3" type="ORF">GYMLUDRAFT_842806</name>
</gene>